<protein>
    <submittedName>
        <fullName evidence="1">Phage tail fiber protein</fullName>
    </submittedName>
</protein>
<dbReference type="EMBL" id="BGZO01000012">
    <property type="protein sequence ID" value="GBR75991.1"/>
    <property type="molecule type" value="Genomic_DNA"/>
</dbReference>
<dbReference type="Gene3D" id="6.10.140.2190">
    <property type="match status" value="1"/>
</dbReference>
<evidence type="ECO:0000313" key="1">
    <source>
        <dbReference type="EMBL" id="GBR75991.1"/>
    </source>
</evidence>
<accession>A0A388TFY4</accession>
<reference evidence="1 2" key="1">
    <citation type="journal article" date="2019" name="ISME J.">
        <title>Genome analyses of uncultured TG2/ZB3 bacteria in 'Margulisbacteria' specifically attached to ectosymbiotic spirochetes of protists in the termite gut.</title>
        <authorList>
            <person name="Utami Y.D."/>
            <person name="Kuwahara H."/>
            <person name="Igai K."/>
            <person name="Murakami T."/>
            <person name="Sugaya K."/>
            <person name="Morikawa T."/>
            <person name="Nagura Y."/>
            <person name="Yuki M."/>
            <person name="Deevong P."/>
            <person name="Inoue T."/>
            <person name="Kihara K."/>
            <person name="Lo N."/>
            <person name="Yamada A."/>
            <person name="Ohkuma M."/>
            <person name="Hongoh Y."/>
        </authorList>
    </citation>
    <scope>NUCLEOTIDE SEQUENCE [LARGE SCALE GENOMIC DNA]</scope>
    <source>
        <strain evidence="1">NkOx7-02</strain>
    </source>
</reference>
<name>A0A388TFY4_9BACT</name>
<keyword evidence="2" id="KW-1185">Reference proteome</keyword>
<comment type="caution">
    <text evidence="1">The sequence shown here is derived from an EMBL/GenBank/DDBJ whole genome shotgun (WGS) entry which is preliminary data.</text>
</comment>
<sequence length="311" mass="32668">MFMANNYTDANDADFTTGNYNIAREKPLSAAGVRNALHTKENVANKQVSSTNDTADVLDASSSDSYYPSSKLAGKNFAALRSGKQDKIAAGTANDIVAYSGTTAGTFGTLPRVTTLETNTTSASDEKIPTEKAVATALSGKTQDGDALHKAGSETITGVKTFGTAAEAAEPLLGKAKTDDATNSGVKFATEAQVYKAVQEIIQTIQSTMQSIDILPAGTILAVSTGSWANAEAAFKNKWKVCDGTGGTPDLRYKFLRGGTTSDPATGDGKKILSINEMPNHTHRHTHDTHTGHFKLYDALVSPVAIVDPTT</sequence>
<proteinExistence type="predicted"/>
<dbReference type="AlphaFoldDB" id="A0A388TFY4"/>
<gene>
    <name evidence="1" type="ORF">NO2_0610</name>
</gene>
<organism evidence="1 2">
    <name type="scientific">Candidatus Termititenax persephonae</name>
    <dbReference type="NCBI Taxonomy" id="2218525"/>
    <lineage>
        <taxon>Bacteria</taxon>
        <taxon>Bacillati</taxon>
        <taxon>Candidatus Margulisiibacteriota</taxon>
        <taxon>Candidatus Termititenacia</taxon>
        <taxon>Candidatus Termititenacales</taxon>
        <taxon>Candidatus Termititenacaceae</taxon>
        <taxon>Candidatus Termititenax</taxon>
    </lineage>
</organism>
<evidence type="ECO:0000313" key="2">
    <source>
        <dbReference type="Proteomes" id="UP000275925"/>
    </source>
</evidence>
<feature type="non-terminal residue" evidence="1">
    <location>
        <position position="311"/>
    </location>
</feature>
<dbReference type="Proteomes" id="UP000275925">
    <property type="component" value="Unassembled WGS sequence"/>
</dbReference>
<dbReference type="SUPFAM" id="SSF88874">
    <property type="entry name" value="Receptor-binding domain of short tail fibre protein gp12"/>
    <property type="match status" value="1"/>
</dbReference>